<evidence type="ECO:0000313" key="4">
    <source>
        <dbReference type="Proteomes" id="UP001485459"/>
    </source>
</evidence>
<protein>
    <submittedName>
        <fullName evidence="3">DinB family protein</fullName>
    </submittedName>
</protein>
<dbReference type="EMBL" id="CP149822">
    <property type="protein sequence ID" value="WZN41117.1"/>
    <property type="molecule type" value="Genomic_DNA"/>
</dbReference>
<dbReference type="Proteomes" id="UP001485459">
    <property type="component" value="Chromosome"/>
</dbReference>
<dbReference type="Gene3D" id="1.20.120.450">
    <property type="entry name" value="dinb family like domain"/>
    <property type="match status" value="1"/>
</dbReference>
<evidence type="ECO:0000313" key="3">
    <source>
        <dbReference type="EMBL" id="WZN41117.1"/>
    </source>
</evidence>
<proteinExistence type="inferred from homology"/>
<reference evidence="4" key="1">
    <citation type="submission" date="2024-03" db="EMBL/GenBank/DDBJ databases">
        <title>Chitinophaga horti sp. nov., isolated from garden soil.</title>
        <authorList>
            <person name="Lee D.S."/>
            <person name="Han D.M."/>
            <person name="Baek J.H."/>
            <person name="Choi D.G."/>
            <person name="Jeon J.H."/>
            <person name="Jeon C.O."/>
        </authorList>
    </citation>
    <scope>NUCLEOTIDE SEQUENCE [LARGE SCALE GENOMIC DNA]</scope>
    <source>
        <strain evidence="4">GPA1</strain>
    </source>
</reference>
<dbReference type="InterPro" id="IPR007837">
    <property type="entry name" value="DinB"/>
</dbReference>
<name>A0ABZ2YMV3_9BACT</name>
<dbReference type="InterPro" id="IPR034660">
    <property type="entry name" value="DinB/YfiT-like"/>
</dbReference>
<keyword evidence="4" id="KW-1185">Reference proteome</keyword>
<keyword evidence="2" id="KW-0479">Metal-binding</keyword>
<evidence type="ECO:0000256" key="1">
    <source>
        <dbReference type="ARBA" id="ARBA00008635"/>
    </source>
</evidence>
<gene>
    <name evidence="3" type="ORF">WJU16_24445</name>
</gene>
<accession>A0ABZ2YMV3</accession>
<evidence type="ECO:0000256" key="2">
    <source>
        <dbReference type="ARBA" id="ARBA00022723"/>
    </source>
</evidence>
<dbReference type="SUPFAM" id="SSF109854">
    <property type="entry name" value="DinB/YfiT-like putative metalloenzymes"/>
    <property type="match status" value="1"/>
</dbReference>
<comment type="similarity">
    <text evidence="1">Belongs to the DinB family.</text>
</comment>
<dbReference type="RefSeq" id="WP_341835976.1">
    <property type="nucleotide sequence ID" value="NZ_CP149822.1"/>
</dbReference>
<sequence>MNTTIQAAASVLTPEQIRFHWQGHRGLTRRVIDAFPEKELYEYSIGGMRPFATQAMELALIAAKGLNGFLTDNWNDATTDSISGRVKDYTPPATKAELLQLWDDITAEIDRVWPQIPVERWNEVVNAFGYGEQPMYGSWFYFLDNENHHRGQGYVYLRSLGIEPPPFWDRY</sequence>
<dbReference type="Pfam" id="PF05163">
    <property type="entry name" value="DinB"/>
    <property type="match status" value="1"/>
</dbReference>
<organism evidence="3 4">
    <name type="scientific">Chitinophaga pollutisoli</name>
    <dbReference type="NCBI Taxonomy" id="3133966"/>
    <lineage>
        <taxon>Bacteria</taxon>
        <taxon>Pseudomonadati</taxon>
        <taxon>Bacteroidota</taxon>
        <taxon>Chitinophagia</taxon>
        <taxon>Chitinophagales</taxon>
        <taxon>Chitinophagaceae</taxon>
        <taxon>Chitinophaga</taxon>
    </lineage>
</organism>